<organism evidence="1 2">
    <name type="scientific">Clostridium puniceum</name>
    <dbReference type="NCBI Taxonomy" id="29367"/>
    <lineage>
        <taxon>Bacteria</taxon>
        <taxon>Bacillati</taxon>
        <taxon>Bacillota</taxon>
        <taxon>Clostridia</taxon>
        <taxon>Eubacteriales</taxon>
        <taxon>Clostridiaceae</taxon>
        <taxon>Clostridium</taxon>
    </lineage>
</organism>
<name>A0A1S8T8P9_9CLOT</name>
<evidence type="ECO:0000313" key="2">
    <source>
        <dbReference type="Proteomes" id="UP000190890"/>
    </source>
</evidence>
<accession>A0A1S8T8P9</accession>
<dbReference type="STRING" id="29367.CLPUN_42090"/>
<dbReference type="AlphaFoldDB" id="A0A1S8T8P9"/>
<protein>
    <submittedName>
        <fullName evidence="1">Uncharacterized protein</fullName>
    </submittedName>
</protein>
<reference evidence="1 2" key="1">
    <citation type="submission" date="2016-05" db="EMBL/GenBank/DDBJ databases">
        <title>Microbial solvent formation.</title>
        <authorList>
            <person name="Poehlein A."/>
            <person name="Montoya Solano J.D."/>
            <person name="Flitsch S."/>
            <person name="Krabben P."/>
            <person name="Duerre P."/>
            <person name="Daniel R."/>
        </authorList>
    </citation>
    <scope>NUCLEOTIDE SEQUENCE [LARGE SCALE GENOMIC DNA]</scope>
    <source>
        <strain evidence="1 2">DSM 2619</strain>
    </source>
</reference>
<gene>
    <name evidence="1" type="ORF">CLPUN_42090</name>
</gene>
<dbReference type="RefSeq" id="WP_077849160.1">
    <property type="nucleotide sequence ID" value="NZ_LZZM01000206.1"/>
</dbReference>
<keyword evidence="2" id="KW-1185">Reference proteome</keyword>
<evidence type="ECO:0000313" key="1">
    <source>
        <dbReference type="EMBL" id="OOM73971.1"/>
    </source>
</evidence>
<sequence>MTIEEKFDYLLDVILTTVEKRIPIAEIKRREIKRVRNIQIVFTTLTTILLGLKLNESAISIAFISSTLASTVTVWYNMKSNSESYSNMMKYCTYLSSLSREILFYRTCTTPLEEEKFQAYSKKFFDLKEEYEKESIVLFDESLETSQKAIENLKAQ</sequence>
<comment type="caution">
    <text evidence="1">The sequence shown here is derived from an EMBL/GenBank/DDBJ whole genome shotgun (WGS) entry which is preliminary data.</text>
</comment>
<dbReference type="Proteomes" id="UP000190890">
    <property type="component" value="Unassembled WGS sequence"/>
</dbReference>
<dbReference type="EMBL" id="LZZM01000206">
    <property type="protein sequence ID" value="OOM73971.1"/>
    <property type="molecule type" value="Genomic_DNA"/>
</dbReference>
<proteinExistence type="predicted"/>